<dbReference type="GO" id="GO:0019005">
    <property type="term" value="C:SCF ubiquitin ligase complex"/>
    <property type="evidence" value="ECO:0007669"/>
    <property type="project" value="TreeGrafter"/>
</dbReference>
<dbReference type="InterPro" id="IPR006553">
    <property type="entry name" value="Leu-rich_rpt_Cys-con_subtyp"/>
</dbReference>
<name>A0A0V0R7A4_PSEPJ</name>
<keyword evidence="2" id="KW-1185">Reference proteome</keyword>
<comment type="caution">
    <text evidence="1">The sequence shown here is derived from an EMBL/GenBank/DDBJ whole genome shotgun (WGS) entry which is preliminary data.</text>
</comment>
<dbReference type="InterPro" id="IPR001611">
    <property type="entry name" value="Leu-rich_rpt"/>
</dbReference>
<dbReference type="EMBL" id="LDAU01000040">
    <property type="protein sequence ID" value="KRX10040.1"/>
    <property type="molecule type" value="Genomic_DNA"/>
</dbReference>
<gene>
    <name evidence="1" type="ORF">PPERSA_08443</name>
</gene>
<accession>A0A0V0R7A4</accession>
<dbReference type="Proteomes" id="UP000054937">
    <property type="component" value="Unassembled WGS sequence"/>
</dbReference>
<dbReference type="PANTHER" id="PTHR13318:SF105">
    <property type="entry name" value="F-BOX_LRR-REPEAT PROTEIN 3"/>
    <property type="match status" value="1"/>
</dbReference>
<dbReference type="SMART" id="SM00367">
    <property type="entry name" value="LRR_CC"/>
    <property type="match status" value="4"/>
</dbReference>
<dbReference type="Gene3D" id="3.80.10.10">
    <property type="entry name" value="Ribonuclease Inhibitor"/>
    <property type="match status" value="3"/>
</dbReference>
<protein>
    <recommendedName>
        <fullName evidence="3">Leucine-rich repeat, cysteine-containing subtype</fullName>
    </recommendedName>
</protein>
<dbReference type="InterPro" id="IPR032675">
    <property type="entry name" value="LRR_dom_sf"/>
</dbReference>
<dbReference type="OrthoDB" id="2585512at2759"/>
<evidence type="ECO:0000313" key="1">
    <source>
        <dbReference type="EMBL" id="KRX10040.1"/>
    </source>
</evidence>
<dbReference type="PANTHER" id="PTHR13318">
    <property type="entry name" value="PARTNER OF PAIRED, ISOFORM B-RELATED"/>
    <property type="match status" value="1"/>
</dbReference>
<dbReference type="SUPFAM" id="SSF52047">
    <property type="entry name" value="RNI-like"/>
    <property type="match status" value="1"/>
</dbReference>
<dbReference type="Pfam" id="PF13516">
    <property type="entry name" value="LRR_6"/>
    <property type="match status" value="1"/>
</dbReference>
<evidence type="ECO:0008006" key="3">
    <source>
        <dbReference type="Google" id="ProtNLM"/>
    </source>
</evidence>
<reference evidence="1 2" key="1">
    <citation type="journal article" date="2015" name="Sci. Rep.">
        <title>Genome of the facultative scuticociliatosis pathogen Pseudocohnilembus persalinus provides insight into its virulence through horizontal gene transfer.</title>
        <authorList>
            <person name="Xiong J."/>
            <person name="Wang G."/>
            <person name="Cheng J."/>
            <person name="Tian M."/>
            <person name="Pan X."/>
            <person name="Warren A."/>
            <person name="Jiang C."/>
            <person name="Yuan D."/>
            <person name="Miao W."/>
        </authorList>
    </citation>
    <scope>NUCLEOTIDE SEQUENCE [LARGE SCALE GENOMIC DNA]</scope>
    <source>
        <strain evidence="1">36N120E</strain>
    </source>
</reference>
<evidence type="ECO:0000313" key="2">
    <source>
        <dbReference type="Proteomes" id="UP000054937"/>
    </source>
</evidence>
<organism evidence="1 2">
    <name type="scientific">Pseudocohnilembus persalinus</name>
    <name type="common">Ciliate</name>
    <dbReference type="NCBI Taxonomy" id="266149"/>
    <lineage>
        <taxon>Eukaryota</taxon>
        <taxon>Sar</taxon>
        <taxon>Alveolata</taxon>
        <taxon>Ciliophora</taxon>
        <taxon>Intramacronucleata</taxon>
        <taxon>Oligohymenophorea</taxon>
        <taxon>Scuticociliatia</taxon>
        <taxon>Philasterida</taxon>
        <taxon>Pseudocohnilembidae</taxon>
        <taxon>Pseudocohnilembus</taxon>
    </lineage>
</organism>
<sequence>MFRIPNIQEQLQGLDKITLDVIDDQEIGFMLKDKWKENWEKIDKISIKNSFCTIKFIESLAASPFSEKLRELNLSQNFQTVNDNFVQVIYHSKYLKNLQCIDFSDTDISDYSLELIGSETSDNFKFLNKLILYGCLFISDQGIQYLSECEHFQQNTSLQRSNLSDLQPNFYGIKYLDLRSTGITDTSIKLIAKSDSFRFLEYLDLSLNENNITDIGMNYFRDDQDNKDVEETKIYRLKVLKLENCRITDQGVLNLTRSKCMTQLEELDISNSMQMQNQHNKITSRSLELLTSPNCEILGLKKLNLRATLIDSRGLQLYVNSENSQELEEIRVTFTNINSQFLYDVIDQSDKNLKKLKKISINDTLIDDKDIKHFLASCPNIELIYSSTVNFTRQEIQKEIDTIKQFKDF</sequence>
<dbReference type="AlphaFoldDB" id="A0A0V0R7A4"/>
<dbReference type="GO" id="GO:0031146">
    <property type="term" value="P:SCF-dependent proteasomal ubiquitin-dependent protein catabolic process"/>
    <property type="evidence" value="ECO:0007669"/>
    <property type="project" value="TreeGrafter"/>
</dbReference>
<proteinExistence type="predicted"/>
<dbReference type="InParanoid" id="A0A0V0R7A4"/>